<dbReference type="Proteomes" id="UP000695000">
    <property type="component" value="Unplaced"/>
</dbReference>
<proteinExistence type="predicted"/>
<evidence type="ECO:0000256" key="1">
    <source>
        <dbReference type="SAM" id="SignalP"/>
    </source>
</evidence>
<dbReference type="RefSeq" id="XP_017770509.1">
    <property type="nucleotide sequence ID" value="XM_017915020.1"/>
</dbReference>
<keyword evidence="1" id="KW-0732">Signal</keyword>
<evidence type="ECO:0000313" key="3">
    <source>
        <dbReference type="RefSeq" id="XP_017770509.1"/>
    </source>
</evidence>
<name>A0ABM1M7F9_NICVS</name>
<evidence type="ECO:0000313" key="2">
    <source>
        <dbReference type="Proteomes" id="UP000695000"/>
    </source>
</evidence>
<dbReference type="GeneID" id="108558187"/>
<protein>
    <submittedName>
        <fullName evidence="3">Balbiani ring protein 3-like isoform X1</fullName>
    </submittedName>
</protein>
<dbReference type="Gene3D" id="2.10.90.10">
    <property type="entry name" value="Cystine-knot cytokines"/>
    <property type="match status" value="1"/>
</dbReference>
<gene>
    <name evidence="3" type="primary">LOC108558187</name>
</gene>
<accession>A0ABM1M7F9</accession>
<keyword evidence="2" id="KW-1185">Reference proteome</keyword>
<reference evidence="3" key="1">
    <citation type="submission" date="2025-08" db="UniProtKB">
        <authorList>
            <consortium name="RefSeq"/>
        </authorList>
    </citation>
    <scope>IDENTIFICATION</scope>
    <source>
        <tissue evidence="3">Whole Larva</tissue>
    </source>
</reference>
<dbReference type="InterPro" id="IPR029034">
    <property type="entry name" value="Cystine-knot_cytokine"/>
</dbReference>
<dbReference type="SUPFAM" id="SSF57501">
    <property type="entry name" value="Cystine-knot cytokines"/>
    <property type="match status" value="1"/>
</dbReference>
<organism evidence="2 3">
    <name type="scientific">Nicrophorus vespilloides</name>
    <name type="common">Boreal carrion beetle</name>
    <dbReference type="NCBI Taxonomy" id="110193"/>
    <lineage>
        <taxon>Eukaryota</taxon>
        <taxon>Metazoa</taxon>
        <taxon>Ecdysozoa</taxon>
        <taxon>Arthropoda</taxon>
        <taxon>Hexapoda</taxon>
        <taxon>Insecta</taxon>
        <taxon>Pterygota</taxon>
        <taxon>Neoptera</taxon>
        <taxon>Endopterygota</taxon>
        <taxon>Coleoptera</taxon>
        <taxon>Polyphaga</taxon>
        <taxon>Staphyliniformia</taxon>
        <taxon>Silphidae</taxon>
        <taxon>Nicrophorinae</taxon>
        <taxon>Nicrophorus</taxon>
    </lineage>
</organism>
<sequence length="257" mass="29460">MVRWSSSYLSVFLALLVMLVLQTAAIGRPRLGSKRPARPLVMNEISESAPDNLVLAKMPAIVNSDKYFNIKSTKRRLKANVNPISEDCKSQTFKEELNLLRSKVKCKPRLVVVHLESTTTSTLMPNSVLVKRCDGMCSSTHKCIANVTRDQIFYVREIKNNLVSCSSVIVSEDVSCTCDCPQRATDCKVNQDYDKDRCRCICKNEKDYEKCHDKRKKRNMYYWDDKECSCFCLKEKVCTTGTVWNRKHCRCISESQP</sequence>
<feature type="signal peptide" evidence="1">
    <location>
        <begin position="1"/>
        <end position="27"/>
    </location>
</feature>
<feature type="chain" id="PRO_5045706574" evidence="1">
    <location>
        <begin position="28"/>
        <end position="257"/>
    </location>
</feature>